<dbReference type="InterPro" id="IPR000917">
    <property type="entry name" value="Sulfatase_N"/>
</dbReference>
<feature type="domain" description="Sulfatase N-terminal" evidence="8">
    <location>
        <begin position="217"/>
        <end position="498"/>
    </location>
</feature>
<dbReference type="Pfam" id="PF00884">
    <property type="entry name" value="Sulfatase"/>
    <property type="match status" value="1"/>
</dbReference>
<evidence type="ECO:0000313" key="10">
    <source>
        <dbReference type="Proteomes" id="UP000233435"/>
    </source>
</evidence>
<keyword evidence="5 7" id="KW-1133">Transmembrane helix</keyword>
<comment type="subcellular location">
    <subcellularLocation>
        <location evidence="1">Cell membrane</location>
        <topology evidence="1">Multi-pass membrane protein</topology>
    </subcellularLocation>
</comment>
<evidence type="ECO:0000256" key="6">
    <source>
        <dbReference type="ARBA" id="ARBA00023136"/>
    </source>
</evidence>
<dbReference type="GO" id="GO:0009244">
    <property type="term" value="P:lipopolysaccharide core region biosynthetic process"/>
    <property type="evidence" value="ECO:0007669"/>
    <property type="project" value="TreeGrafter"/>
</dbReference>
<dbReference type="EMBL" id="PJEO01000057">
    <property type="protein sequence ID" value="PKQ43552.1"/>
    <property type="molecule type" value="Genomic_DNA"/>
</dbReference>
<dbReference type="InterPro" id="IPR058130">
    <property type="entry name" value="PEA_transf_C"/>
</dbReference>
<evidence type="ECO:0000256" key="3">
    <source>
        <dbReference type="ARBA" id="ARBA00022679"/>
    </source>
</evidence>
<feature type="transmembrane region" description="Helical" evidence="7">
    <location>
        <begin position="7"/>
        <end position="25"/>
    </location>
</feature>
<keyword evidence="3" id="KW-0808">Transferase</keyword>
<feature type="transmembrane region" description="Helical" evidence="7">
    <location>
        <begin position="37"/>
        <end position="55"/>
    </location>
</feature>
<dbReference type="CDD" id="cd16017">
    <property type="entry name" value="LptA"/>
    <property type="match status" value="1"/>
</dbReference>
<dbReference type="OrthoDB" id="9786870at2"/>
<feature type="transmembrane region" description="Helical" evidence="7">
    <location>
        <begin position="112"/>
        <end position="132"/>
    </location>
</feature>
<dbReference type="AlphaFoldDB" id="A0A2N3HF74"/>
<gene>
    <name evidence="9" type="ORF">CSW08_17950</name>
</gene>
<dbReference type="SUPFAM" id="SSF53649">
    <property type="entry name" value="Alkaline phosphatase-like"/>
    <property type="match status" value="1"/>
</dbReference>
<evidence type="ECO:0000256" key="5">
    <source>
        <dbReference type="ARBA" id="ARBA00022989"/>
    </source>
</evidence>
<keyword evidence="4 7" id="KW-0812">Transmembrane</keyword>
<keyword evidence="10" id="KW-1185">Reference proteome</keyword>
<evidence type="ECO:0000256" key="4">
    <source>
        <dbReference type="ARBA" id="ARBA00022692"/>
    </source>
</evidence>
<dbReference type="GO" id="GO:0016776">
    <property type="term" value="F:phosphotransferase activity, phosphate group as acceptor"/>
    <property type="evidence" value="ECO:0007669"/>
    <property type="project" value="TreeGrafter"/>
</dbReference>
<protein>
    <recommendedName>
        <fullName evidence="8">Sulfatase N-terminal domain-containing protein</fullName>
    </recommendedName>
</protein>
<comment type="caution">
    <text evidence="9">The sequence shown here is derived from an EMBL/GenBank/DDBJ whole genome shotgun (WGS) entry which is preliminary data.</text>
</comment>
<dbReference type="GO" id="GO:0005886">
    <property type="term" value="C:plasma membrane"/>
    <property type="evidence" value="ECO:0007669"/>
    <property type="project" value="UniProtKB-SubCell"/>
</dbReference>
<proteinExistence type="predicted"/>
<dbReference type="PANTHER" id="PTHR30443">
    <property type="entry name" value="INNER MEMBRANE PROTEIN"/>
    <property type="match status" value="1"/>
</dbReference>
<evidence type="ECO:0000256" key="2">
    <source>
        <dbReference type="ARBA" id="ARBA00022475"/>
    </source>
</evidence>
<evidence type="ECO:0000256" key="7">
    <source>
        <dbReference type="SAM" id="Phobius"/>
    </source>
</evidence>
<accession>A0A2N3HF74</accession>
<sequence>MDKKNVNIFLVFLLPIITFFLFELFLKSITIERTYNLIENGLFACLIIILSFLINSLAFKKFFLKMGFIIFNLCLFFETFYYYHFESIFSASAIFVILETNSIETREFLTSYVTKTILFLFGLSIFIIIYGLKIIDKSICQSIIKKGHKLNYLLIFLILVFLKITNLIVYNVPYLAIKTPITYCQETNKLKIYGEDNQLGSFTNVKHAKSKDKKELYIIVIGESASKAHFQLYNYYRKTTPLLNNIKDELIVLNDVISPHAYTIGSLTKGLTLGNVENPEGKYQGSIIQLLNQAGFRTYWISNQRPVGVSDTQVTQIAKGASKSVFLNIKHTSEKTPYDEVLLPELNKIVQEEGDKKVVFLHMIGEHFFYEKRYPPEFDYFKDKPNTKFKRDDVYKTINAYDNAIRYTDSILGEVIKTARKQNSDSFVMYFSDHGQEVYDEIDFFGQTVDQRVTKNMYEIPMLLWMSDSYKLKNQIALNLNNKYMADDVIHSIADLCNVTSNEIDSTRSIFNEHFKERKRIIKNHIDFDTSFYLNENQ</sequence>
<feature type="transmembrane region" description="Helical" evidence="7">
    <location>
        <begin position="152"/>
        <end position="176"/>
    </location>
</feature>
<keyword evidence="6 7" id="KW-0472">Membrane</keyword>
<evidence type="ECO:0000256" key="1">
    <source>
        <dbReference type="ARBA" id="ARBA00004651"/>
    </source>
</evidence>
<dbReference type="Proteomes" id="UP000233435">
    <property type="component" value="Unassembled WGS sequence"/>
</dbReference>
<dbReference type="InterPro" id="IPR040423">
    <property type="entry name" value="PEA_transferase"/>
</dbReference>
<name>A0A2N3HF74_9FLAO</name>
<feature type="transmembrane region" description="Helical" evidence="7">
    <location>
        <begin position="62"/>
        <end position="83"/>
    </location>
</feature>
<evidence type="ECO:0000313" key="9">
    <source>
        <dbReference type="EMBL" id="PKQ43552.1"/>
    </source>
</evidence>
<evidence type="ECO:0000259" key="8">
    <source>
        <dbReference type="Pfam" id="PF00884"/>
    </source>
</evidence>
<dbReference type="RefSeq" id="WP_106661298.1">
    <property type="nucleotide sequence ID" value="NZ_PJEO01000057.1"/>
</dbReference>
<dbReference type="Gene3D" id="3.40.720.10">
    <property type="entry name" value="Alkaline Phosphatase, subunit A"/>
    <property type="match status" value="1"/>
</dbReference>
<reference evidence="9 10" key="1">
    <citation type="submission" date="2017-12" db="EMBL/GenBank/DDBJ databases">
        <title>Confluentibacter flavum sp. nov., isolated from the saline lake.</title>
        <authorList>
            <person name="Yu L."/>
        </authorList>
    </citation>
    <scope>NUCLEOTIDE SEQUENCE [LARGE SCALE GENOMIC DNA]</scope>
    <source>
        <strain evidence="9 10">3B</strain>
    </source>
</reference>
<organism evidence="9 10">
    <name type="scientific">Confluentibacter flavum</name>
    <dbReference type="NCBI Taxonomy" id="1909700"/>
    <lineage>
        <taxon>Bacteria</taxon>
        <taxon>Pseudomonadati</taxon>
        <taxon>Bacteroidota</taxon>
        <taxon>Flavobacteriia</taxon>
        <taxon>Flavobacteriales</taxon>
        <taxon>Flavobacteriaceae</taxon>
        <taxon>Confluentibacter</taxon>
    </lineage>
</organism>
<dbReference type="InterPro" id="IPR017850">
    <property type="entry name" value="Alkaline_phosphatase_core_sf"/>
</dbReference>
<keyword evidence="2" id="KW-1003">Cell membrane</keyword>
<dbReference type="PANTHER" id="PTHR30443:SF2">
    <property type="entry name" value="PHOSPHOETHANOLAMINE TRANSFERASE EPTC"/>
    <property type="match status" value="1"/>
</dbReference>